<keyword evidence="5" id="KW-0675">Receptor</keyword>
<comment type="caution">
    <text evidence="5">The sequence shown here is derived from an EMBL/GenBank/DDBJ whole genome shotgun (WGS) entry which is preliminary data.</text>
</comment>
<dbReference type="FunFam" id="2.30.30.40:FF:000023">
    <property type="entry name" value="RIMS-binding protein 2 isoform F"/>
    <property type="match status" value="1"/>
</dbReference>
<evidence type="ECO:0000313" key="6">
    <source>
        <dbReference type="Proteomes" id="UP001623348"/>
    </source>
</evidence>
<feature type="domain" description="SH3" evidence="4">
    <location>
        <begin position="164"/>
        <end position="231"/>
    </location>
</feature>
<gene>
    <name evidence="5" type="ORF">GRJ2_002261400</name>
</gene>
<sequence>MQKPLLSSPGPPRSTASETSVKDDGIRIFVALFDYDPVSMSPNPDAAEEELPFKEGQILKVFGDKDADGFYRGECAGREGYIPCNMVSEVQVENNEIKKQLLKQGFLPADTSMESIGNGTYSPPPRRQTVPPPKPRRSKKGLDKQEKYKSYPGQKHQDFEAELLTPRSMVAVFDYNPKESSPNADVEAELTFSAGDIITVFGSMDDDGFYYGELNQQRGLVPSNFLEAVTSDGSMVEELHSKDKEGFPLSAESQRMRKRRVQ</sequence>
<feature type="compositionally biased region" description="Pro residues" evidence="3">
    <location>
        <begin position="122"/>
        <end position="133"/>
    </location>
</feature>
<accession>A0ABC9XJV0</accession>
<feature type="region of interest" description="Disordered" evidence="3">
    <location>
        <begin position="1"/>
        <end position="21"/>
    </location>
</feature>
<keyword evidence="1 2" id="KW-0728">SH3 domain</keyword>
<proteinExistence type="predicted"/>
<dbReference type="InterPro" id="IPR035753">
    <property type="entry name" value="RIM-BP_SH3_2"/>
</dbReference>
<dbReference type="InterPro" id="IPR036028">
    <property type="entry name" value="SH3-like_dom_sf"/>
</dbReference>
<organism evidence="5 6">
    <name type="scientific">Grus japonensis</name>
    <name type="common">Japanese crane</name>
    <name type="synonym">Red-crowned crane</name>
    <dbReference type="NCBI Taxonomy" id="30415"/>
    <lineage>
        <taxon>Eukaryota</taxon>
        <taxon>Metazoa</taxon>
        <taxon>Chordata</taxon>
        <taxon>Craniata</taxon>
        <taxon>Vertebrata</taxon>
        <taxon>Euteleostomi</taxon>
        <taxon>Archelosauria</taxon>
        <taxon>Archosauria</taxon>
        <taxon>Dinosauria</taxon>
        <taxon>Saurischia</taxon>
        <taxon>Theropoda</taxon>
        <taxon>Coelurosauria</taxon>
        <taxon>Aves</taxon>
        <taxon>Neognathae</taxon>
        <taxon>Neoaves</taxon>
        <taxon>Gruiformes</taxon>
        <taxon>Gruidae</taxon>
        <taxon>Grus</taxon>
    </lineage>
</organism>
<dbReference type="PROSITE" id="PS50002">
    <property type="entry name" value="SH3"/>
    <property type="match status" value="2"/>
</dbReference>
<dbReference type="EMBL" id="BAAFJT010000019">
    <property type="protein sequence ID" value="GAB0197960.1"/>
    <property type="molecule type" value="Genomic_DNA"/>
</dbReference>
<protein>
    <submittedName>
        <fullName evidence="5">Peripheral-type benzodiazepine receptor-associated protein 1</fullName>
    </submittedName>
</protein>
<feature type="compositionally biased region" description="Polar residues" evidence="3">
    <location>
        <begin position="112"/>
        <end position="121"/>
    </location>
</feature>
<dbReference type="PRINTS" id="PR00452">
    <property type="entry name" value="SH3DOMAIN"/>
</dbReference>
<dbReference type="CDD" id="cd12013">
    <property type="entry name" value="SH3_RIM-BP_3"/>
    <property type="match status" value="1"/>
</dbReference>
<keyword evidence="6" id="KW-1185">Reference proteome</keyword>
<feature type="compositionally biased region" description="Basic and acidic residues" evidence="3">
    <location>
        <begin position="140"/>
        <end position="155"/>
    </location>
</feature>
<dbReference type="InterPro" id="IPR040325">
    <property type="entry name" value="RIMBP1/2/3"/>
</dbReference>
<feature type="region of interest" description="Disordered" evidence="3">
    <location>
        <begin position="239"/>
        <end position="262"/>
    </location>
</feature>
<evidence type="ECO:0000256" key="3">
    <source>
        <dbReference type="SAM" id="MobiDB-lite"/>
    </source>
</evidence>
<dbReference type="CDD" id="cd12012">
    <property type="entry name" value="SH3_RIM-BP_2"/>
    <property type="match status" value="1"/>
</dbReference>
<dbReference type="InterPro" id="IPR001452">
    <property type="entry name" value="SH3_domain"/>
</dbReference>
<dbReference type="Proteomes" id="UP001623348">
    <property type="component" value="Unassembled WGS sequence"/>
</dbReference>
<dbReference type="Gene3D" id="2.30.30.40">
    <property type="entry name" value="SH3 Domains"/>
    <property type="match status" value="2"/>
</dbReference>
<reference evidence="5 6" key="1">
    <citation type="submission" date="2024-06" db="EMBL/GenBank/DDBJ databases">
        <title>The draft genome of Grus japonensis, version 3.</title>
        <authorList>
            <person name="Nabeshima K."/>
            <person name="Suzuki S."/>
            <person name="Onuma M."/>
        </authorList>
    </citation>
    <scope>NUCLEOTIDE SEQUENCE [LARGE SCALE GENOMIC DNA]</scope>
    <source>
        <strain evidence="5 6">451A</strain>
    </source>
</reference>
<dbReference type="AlphaFoldDB" id="A0ABC9XJV0"/>
<dbReference type="PANTHER" id="PTHR14234">
    <property type="entry name" value="RIM BINDING PROTEIN-RELATED"/>
    <property type="match status" value="1"/>
</dbReference>
<feature type="domain" description="SH3" evidence="4">
    <location>
        <begin position="24"/>
        <end position="92"/>
    </location>
</feature>
<evidence type="ECO:0000256" key="2">
    <source>
        <dbReference type="PROSITE-ProRule" id="PRU00192"/>
    </source>
</evidence>
<evidence type="ECO:0000313" key="5">
    <source>
        <dbReference type="EMBL" id="GAB0197960.1"/>
    </source>
</evidence>
<evidence type="ECO:0000259" key="4">
    <source>
        <dbReference type="PROSITE" id="PS50002"/>
    </source>
</evidence>
<dbReference type="SMART" id="SM00326">
    <property type="entry name" value="SH3"/>
    <property type="match status" value="2"/>
</dbReference>
<name>A0ABC9XJV0_GRUJA</name>
<evidence type="ECO:0000256" key="1">
    <source>
        <dbReference type="ARBA" id="ARBA00022443"/>
    </source>
</evidence>
<dbReference type="Pfam" id="PF07653">
    <property type="entry name" value="SH3_2"/>
    <property type="match status" value="2"/>
</dbReference>
<feature type="region of interest" description="Disordered" evidence="3">
    <location>
        <begin position="112"/>
        <end position="155"/>
    </location>
</feature>
<dbReference type="InterPro" id="IPR035755">
    <property type="entry name" value="RIM-BP_SH3_3"/>
</dbReference>
<dbReference type="SUPFAM" id="SSF50044">
    <property type="entry name" value="SH3-domain"/>
    <property type="match status" value="2"/>
</dbReference>
<dbReference type="FunFam" id="2.30.30.40:FF:000016">
    <property type="entry name" value="RIMS-binding protein 2 isoform X2"/>
    <property type="match status" value="1"/>
</dbReference>
<dbReference type="PANTHER" id="PTHR14234:SF20">
    <property type="entry name" value="PERIPHERAL-TYPE BENZODIAZEPINE RECEPTOR-ASSOCIATED PROTEIN 1"/>
    <property type="match status" value="1"/>
</dbReference>